<dbReference type="GO" id="GO:0005634">
    <property type="term" value="C:nucleus"/>
    <property type="evidence" value="ECO:0007669"/>
    <property type="project" value="TreeGrafter"/>
</dbReference>
<sequence length="1214" mass="137702">MARPKKTTVEASSQRSLRVRTVPDMFIKQKTVANRRRIIQNDDSSEEEAEEDELNSSEGESDSENEMQTKKRKPTRRAKGKNVASNVVVSSSSRLLEQVNDSSPNTQNSLYEMALSPESSMDDIVTEWTKKYESNQRNALKDLINFVIRSSGCSMAITDEALMQEDGSLNTLQELQQELGKLPHTEYPIVSRTKEHRTLRRNLLIFFQELIDQCQHGAIYDGVLIETLQNWLTTMSSSVYRPFRHTATLVGLKTINQLCVVGEKERNELSIVSRQMSAEKKKKSQSKDKVTLLHQKYTAIQGRCKDLEEYLAEFFEGIFVHRSRDVESIIRSECLKELCSWMQNFQGFFVDNTYLRHFGWSFNDPNASVRSEALKSIIKLYKIESIAAKLSVFTNRFKARIEEMALYDVDVSVRVHAIQLCSELFKLKIEVLSENGRSHLSDMIASDSARIRKSAAPFVKALIETNSISPLLQTITRSLTGGRRNTNNVPVNKVWVTFKAFASFLVEQTANLIEKEEGSDKMQVDLEALSSALIEKRTTIISNIVEALWEQLPELQDYQALSDYLCRDHSKSQQDDHMDTTSSSSIEDCYRLNEEEETVLIHVFVASLHTALSKGLNKNLPEGTKDRRKLDAAFFEETKNELSRYLVQVLPRLLTKYFDDANRMQQLVTIPTLMNLQVYIELRANKEYDELIEILNRVYLSAILTDLLKNCAVALGHIMNNTSLMEVNNSFMEDLKLAVVQQVREVCSGKDMVTANYTAALIHSISVSMLRLEYLINFTDSTVAMDDSQGMSTSVIEYTGALVDRAAFGYEKEKNISLSAMAVLARYMMWKCHALSIASNAAEVAPVIERRRDWAFDKFIELIKGVDVSPLAEVRSAALGYLVDVYWLFTSDLFESFGLTRLKTRCPSDLQKSCADYITEQIKIYKQLVDDFDIDDEPSKQALSAHKELLGSSLSSFSRGILVGVFDINYAVLLLSEYGNNEPVLDDAVKALVTKFQMDLISGEVAADGICRAYLEALKKSFNTHIAESSRSFEKTVKLAKLEATSLREADKEDVARKVPPQIVCERIHLDGITFAISKAAEAYNKNKDEDRDNALKFFKVLNAFAKDLSRARDIAKIHYHLEDTLRTSGLFVEEGKKEWEHYAAYVQSIDQVLKKKGLKYDATKRTTNAETPVAHVFDDIELGDATVQSTNKRTLTDVDMDVDDESVAKKRRE</sequence>
<feature type="compositionally biased region" description="Low complexity" evidence="1">
    <location>
        <begin position="82"/>
        <end position="93"/>
    </location>
</feature>
<dbReference type="GO" id="GO:0007062">
    <property type="term" value="P:sister chromatid cohesion"/>
    <property type="evidence" value="ECO:0007669"/>
    <property type="project" value="UniProtKB-ARBA"/>
</dbReference>
<dbReference type="InterPro" id="IPR020839">
    <property type="entry name" value="SCD"/>
</dbReference>
<dbReference type="InterPro" id="IPR013721">
    <property type="entry name" value="STAG"/>
</dbReference>
<dbReference type="SUPFAM" id="SSF48371">
    <property type="entry name" value="ARM repeat"/>
    <property type="match status" value="1"/>
</dbReference>
<organism evidence="3 4">
    <name type="scientific">Rhizopus stolonifer</name>
    <name type="common">Rhizopus nigricans</name>
    <dbReference type="NCBI Taxonomy" id="4846"/>
    <lineage>
        <taxon>Eukaryota</taxon>
        <taxon>Fungi</taxon>
        <taxon>Fungi incertae sedis</taxon>
        <taxon>Mucoromycota</taxon>
        <taxon>Mucoromycotina</taxon>
        <taxon>Mucoromycetes</taxon>
        <taxon>Mucorales</taxon>
        <taxon>Mucorineae</taxon>
        <taxon>Rhizopodaceae</taxon>
        <taxon>Rhizopus</taxon>
    </lineage>
</organism>
<dbReference type="Pfam" id="PF24571">
    <property type="entry name" value="HEAT_SCC3-SA"/>
    <property type="match status" value="1"/>
</dbReference>
<dbReference type="Gene3D" id="1.25.10.10">
    <property type="entry name" value="Leucine-rich Repeat Variant"/>
    <property type="match status" value="1"/>
</dbReference>
<dbReference type="GO" id="GO:0008278">
    <property type="term" value="C:cohesin complex"/>
    <property type="evidence" value="ECO:0007669"/>
    <property type="project" value="TreeGrafter"/>
</dbReference>
<dbReference type="GO" id="GO:0000785">
    <property type="term" value="C:chromatin"/>
    <property type="evidence" value="ECO:0007669"/>
    <property type="project" value="TreeGrafter"/>
</dbReference>
<dbReference type="InterPro" id="IPR011989">
    <property type="entry name" value="ARM-like"/>
</dbReference>
<protein>
    <recommendedName>
        <fullName evidence="2">SCD domain-containing protein</fullName>
    </recommendedName>
</protein>
<dbReference type="InterPro" id="IPR039662">
    <property type="entry name" value="Cohesin_Scc3/SA"/>
</dbReference>
<dbReference type="InterPro" id="IPR016024">
    <property type="entry name" value="ARM-type_fold"/>
</dbReference>
<dbReference type="PANTHER" id="PTHR11199:SF0">
    <property type="entry name" value="LD34181P-RELATED"/>
    <property type="match status" value="1"/>
</dbReference>
<reference evidence="3 4" key="1">
    <citation type="journal article" date="2018" name="G3 (Bethesda)">
        <title>Phylogenetic and Phylogenomic Definition of Rhizopus Species.</title>
        <authorList>
            <person name="Gryganskyi A.P."/>
            <person name="Golan J."/>
            <person name="Dolatabadi S."/>
            <person name="Mondo S."/>
            <person name="Robb S."/>
            <person name="Idnurm A."/>
            <person name="Muszewska A."/>
            <person name="Steczkiewicz K."/>
            <person name="Masonjones S."/>
            <person name="Liao H.L."/>
            <person name="Gajdeczka M.T."/>
            <person name="Anike F."/>
            <person name="Vuek A."/>
            <person name="Anishchenko I.M."/>
            <person name="Voigt K."/>
            <person name="de Hoog G.S."/>
            <person name="Smith M.E."/>
            <person name="Heitman J."/>
            <person name="Vilgalys R."/>
            <person name="Stajich J.E."/>
        </authorList>
    </citation>
    <scope>NUCLEOTIDE SEQUENCE [LARGE SCALE GENOMIC DNA]</scope>
    <source>
        <strain evidence="3 4">LSU 92-RS-03</strain>
    </source>
</reference>
<comment type="caution">
    <text evidence="3">The sequence shown here is derived from an EMBL/GenBank/DDBJ whole genome shotgun (WGS) entry which is preliminary data.</text>
</comment>
<dbReference type="Pfam" id="PF08514">
    <property type="entry name" value="STAG"/>
    <property type="match status" value="1"/>
</dbReference>
<feature type="compositionally biased region" description="Basic residues" evidence="1">
    <location>
        <begin position="70"/>
        <end position="80"/>
    </location>
</feature>
<accession>A0A367KEJ7</accession>
<dbReference type="AlphaFoldDB" id="A0A367KEJ7"/>
<evidence type="ECO:0000313" key="4">
    <source>
        <dbReference type="Proteomes" id="UP000253551"/>
    </source>
</evidence>
<proteinExistence type="predicted"/>
<dbReference type="OrthoDB" id="498590at2759"/>
<dbReference type="InterPro" id="IPR056396">
    <property type="entry name" value="HEAT_SCC3-SA"/>
</dbReference>
<dbReference type="Pfam" id="PF21581">
    <property type="entry name" value="SCD"/>
    <property type="match status" value="1"/>
</dbReference>
<feature type="domain" description="SCD" evidence="2">
    <location>
        <begin position="319"/>
        <end position="404"/>
    </location>
</feature>
<gene>
    <name evidence="3" type="ORF">CU098_005727</name>
</gene>
<dbReference type="PROSITE" id="PS51425">
    <property type="entry name" value="SCD"/>
    <property type="match status" value="1"/>
</dbReference>
<dbReference type="GO" id="GO:0003682">
    <property type="term" value="F:chromatin binding"/>
    <property type="evidence" value="ECO:0007669"/>
    <property type="project" value="TreeGrafter"/>
</dbReference>
<evidence type="ECO:0000256" key="1">
    <source>
        <dbReference type="SAM" id="MobiDB-lite"/>
    </source>
</evidence>
<keyword evidence="4" id="KW-1185">Reference proteome</keyword>
<dbReference type="EMBL" id="PJQM01001831">
    <property type="protein sequence ID" value="RCI00540.1"/>
    <property type="molecule type" value="Genomic_DNA"/>
</dbReference>
<feature type="compositionally biased region" description="Acidic residues" evidence="1">
    <location>
        <begin position="43"/>
        <end position="65"/>
    </location>
</feature>
<dbReference type="STRING" id="4846.A0A367KEJ7"/>
<feature type="region of interest" description="Disordered" evidence="1">
    <location>
        <begin position="1"/>
        <end position="107"/>
    </location>
</feature>
<dbReference type="PANTHER" id="PTHR11199">
    <property type="entry name" value="STROMAL ANTIGEN"/>
    <property type="match status" value="1"/>
</dbReference>
<evidence type="ECO:0000259" key="2">
    <source>
        <dbReference type="PROSITE" id="PS51425"/>
    </source>
</evidence>
<evidence type="ECO:0000313" key="3">
    <source>
        <dbReference type="EMBL" id="RCI00540.1"/>
    </source>
</evidence>
<name>A0A367KEJ7_RHIST</name>
<dbReference type="Proteomes" id="UP000253551">
    <property type="component" value="Unassembled WGS sequence"/>
</dbReference>